<gene>
    <name evidence="2" type="ORF">CYMTET_34780</name>
</gene>
<accession>A0AAE0FAL1</accession>
<sequence>MHKSVAEGPSLPWQAVQVTGRVANGVGKQKQRMQAHRAEEISRREEEEAQTELRGLMAAKVAAMAKGTDLRGFMMKCGFEEALAACTECTRAALQATYRKLLFKYHPDRMVSKSLEERVMAEEVTKHMTCAWSRLPP</sequence>
<organism evidence="2 3">
    <name type="scientific">Cymbomonas tetramitiformis</name>
    <dbReference type="NCBI Taxonomy" id="36881"/>
    <lineage>
        <taxon>Eukaryota</taxon>
        <taxon>Viridiplantae</taxon>
        <taxon>Chlorophyta</taxon>
        <taxon>Pyramimonadophyceae</taxon>
        <taxon>Pyramimonadales</taxon>
        <taxon>Pyramimonadaceae</taxon>
        <taxon>Cymbomonas</taxon>
    </lineage>
</organism>
<proteinExistence type="predicted"/>
<dbReference type="InterPro" id="IPR036869">
    <property type="entry name" value="J_dom_sf"/>
</dbReference>
<feature type="region of interest" description="Disordered" evidence="1">
    <location>
        <begin position="26"/>
        <end position="49"/>
    </location>
</feature>
<dbReference type="Gene3D" id="1.10.287.110">
    <property type="entry name" value="DnaJ domain"/>
    <property type="match status" value="1"/>
</dbReference>
<name>A0AAE0FAL1_9CHLO</name>
<dbReference type="Proteomes" id="UP001190700">
    <property type="component" value="Unassembled WGS sequence"/>
</dbReference>
<protein>
    <recommendedName>
        <fullName evidence="4">J domain-containing protein</fullName>
    </recommendedName>
</protein>
<feature type="compositionally biased region" description="Basic and acidic residues" evidence="1">
    <location>
        <begin position="36"/>
        <end position="46"/>
    </location>
</feature>
<reference evidence="2 3" key="1">
    <citation type="journal article" date="2015" name="Genome Biol. Evol.">
        <title>Comparative Genomics of a Bacterivorous Green Alga Reveals Evolutionary Causalities and Consequences of Phago-Mixotrophic Mode of Nutrition.</title>
        <authorList>
            <person name="Burns J.A."/>
            <person name="Paasch A."/>
            <person name="Narechania A."/>
            <person name="Kim E."/>
        </authorList>
    </citation>
    <scope>NUCLEOTIDE SEQUENCE [LARGE SCALE GENOMIC DNA]</scope>
    <source>
        <strain evidence="2 3">PLY_AMNH</strain>
    </source>
</reference>
<comment type="caution">
    <text evidence="2">The sequence shown here is derived from an EMBL/GenBank/DDBJ whole genome shotgun (WGS) entry which is preliminary data.</text>
</comment>
<evidence type="ECO:0000256" key="1">
    <source>
        <dbReference type="SAM" id="MobiDB-lite"/>
    </source>
</evidence>
<evidence type="ECO:0000313" key="2">
    <source>
        <dbReference type="EMBL" id="KAK3256065.1"/>
    </source>
</evidence>
<dbReference type="SUPFAM" id="SSF46565">
    <property type="entry name" value="Chaperone J-domain"/>
    <property type="match status" value="1"/>
</dbReference>
<evidence type="ECO:0008006" key="4">
    <source>
        <dbReference type="Google" id="ProtNLM"/>
    </source>
</evidence>
<evidence type="ECO:0000313" key="3">
    <source>
        <dbReference type="Proteomes" id="UP001190700"/>
    </source>
</evidence>
<dbReference type="EMBL" id="LGRX02021994">
    <property type="protein sequence ID" value="KAK3256065.1"/>
    <property type="molecule type" value="Genomic_DNA"/>
</dbReference>
<keyword evidence="3" id="KW-1185">Reference proteome</keyword>
<dbReference type="AlphaFoldDB" id="A0AAE0FAL1"/>